<evidence type="ECO:0000313" key="1">
    <source>
        <dbReference type="EMBL" id="KAK3787051.1"/>
    </source>
</evidence>
<gene>
    <name evidence="1" type="ORF">RRG08_037328</name>
</gene>
<dbReference type="Proteomes" id="UP001283361">
    <property type="component" value="Unassembled WGS sequence"/>
</dbReference>
<organism evidence="1 2">
    <name type="scientific">Elysia crispata</name>
    <name type="common">lettuce slug</name>
    <dbReference type="NCBI Taxonomy" id="231223"/>
    <lineage>
        <taxon>Eukaryota</taxon>
        <taxon>Metazoa</taxon>
        <taxon>Spiralia</taxon>
        <taxon>Lophotrochozoa</taxon>
        <taxon>Mollusca</taxon>
        <taxon>Gastropoda</taxon>
        <taxon>Heterobranchia</taxon>
        <taxon>Euthyneura</taxon>
        <taxon>Panpulmonata</taxon>
        <taxon>Sacoglossa</taxon>
        <taxon>Placobranchoidea</taxon>
        <taxon>Plakobranchidae</taxon>
        <taxon>Elysia</taxon>
    </lineage>
</organism>
<name>A0AAE1DXU6_9GAST</name>
<accession>A0AAE1DXU6</accession>
<dbReference type="EMBL" id="JAWDGP010001912">
    <property type="protein sequence ID" value="KAK3787051.1"/>
    <property type="molecule type" value="Genomic_DNA"/>
</dbReference>
<comment type="caution">
    <text evidence="1">The sequence shown here is derived from an EMBL/GenBank/DDBJ whole genome shotgun (WGS) entry which is preliminary data.</text>
</comment>
<sequence length="72" mass="8032">MGLPIPGRKGMVMPPPYSPFLMINFRYPAEKAWIRPPFSQTLNGCHLVGSAAVTVETNKHRRDSPRDNTLAP</sequence>
<protein>
    <submittedName>
        <fullName evidence="1">Uncharacterized protein</fullName>
    </submittedName>
</protein>
<reference evidence="1" key="1">
    <citation type="journal article" date="2023" name="G3 (Bethesda)">
        <title>A reference genome for the long-term kleptoplast-retaining sea slug Elysia crispata morphotype clarki.</title>
        <authorList>
            <person name="Eastman K.E."/>
            <person name="Pendleton A.L."/>
            <person name="Shaikh M.A."/>
            <person name="Suttiyut T."/>
            <person name="Ogas R."/>
            <person name="Tomko P."/>
            <person name="Gavelis G."/>
            <person name="Widhalm J.R."/>
            <person name="Wisecaver J.H."/>
        </authorList>
    </citation>
    <scope>NUCLEOTIDE SEQUENCE</scope>
    <source>
        <strain evidence="1">ECLA1</strain>
    </source>
</reference>
<dbReference type="AlphaFoldDB" id="A0AAE1DXU6"/>
<evidence type="ECO:0000313" key="2">
    <source>
        <dbReference type="Proteomes" id="UP001283361"/>
    </source>
</evidence>
<proteinExistence type="predicted"/>
<keyword evidence="2" id="KW-1185">Reference proteome</keyword>